<evidence type="ECO:0000256" key="4">
    <source>
        <dbReference type="ARBA" id="ARBA00022679"/>
    </source>
</evidence>
<dbReference type="AlphaFoldDB" id="A0A1Z5JCZ9"/>
<dbReference type="SUPFAM" id="SSF53756">
    <property type="entry name" value="UDP-Glycosyltransferase/glycogen phosphorylase"/>
    <property type="match status" value="1"/>
</dbReference>
<dbReference type="InterPro" id="IPR050519">
    <property type="entry name" value="Glycosyltransf_28_UgtP"/>
</dbReference>
<dbReference type="PANTHER" id="PTHR43025">
    <property type="entry name" value="MONOGALACTOSYLDIACYLGLYCEROL SYNTHASE"/>
    <property type="match status" value="1"/>
</dbReference>
<organism evidence="10 11">
    <name type="scientific">Fistulifera solaris</name>
    <name type="common">Oleaginous diatom</name>
    <dbReference type="NCBI Taxonomy" id="1519565"/>
    <lineage>
        <taxon>Eukaryota</taxon>
        <taxon>Sar</taxon>
        <taxon>Stramenopiles</taxon>
        <taxon>Ochrophyta</taxon>
        <taxon>Bacillariophyta</taxon>
        <taxon>Bacillariophyceae</taxon>
        <taxon>Bacillariophycidae</taxon>
        <taxon>Naviculales</taxon>
        <taxon>Naviculaceae</taxon>
        <taxon>Fistulifera</taxon>
    </lineage>
</organism>
<feature type="chain" id="PRO_5012193509" description="monogalactosyldiacylglycerol synthase" evidence="7">
    <location>
        <begin position="26"/>
        <end position="500"/>
    </location>
</feature>
<feature type="signal peptide" evidence="7">
    <location>
        <begin position="1"/>
        <end position="25"/>
    </location>
</feature>
<evidence type="ECO:0000256" key="5">
    <source>
        <dbReference type="ARBA" id="ARBA00046299"/>
    </source>
</evidence>
<gene>
    <name evidence="10" type="ORF">FisN_20Lh120</name>
</gene>
<dbReference type="InParanoid" id="A0A1Z5JCZ9"/>
<evidence type="ECO:0000256" key="3">
    <source>
        <dbReference type="ARBA" id="ARBA00022676"/>
    </source>
</evidence>
<comment type="caution">
    <text evidence="10">The sequence shown here is derived from an EMBL/GenBank/DDBJ whole genome shotgun (WGS) entry which is preliminary data.</text>
</comment>
<evidence type="ECO:0000256" key="1">
    <source>
        <dbReference type="ARBA" id="ARBA00006962"/>
    </source>
</evidence>
<evidence type="ECO:0000256" key="7">
    <source>
        <dbReference type="SAM" id="SignalP"/>
    </source>
</evidence>
<keyword evidence="3 10" id="KW-0328">Glycosyltransferase</keyword>
<comment type="subcellular location">
    <subcellularLocation>
        <location evidence="5">Plastid</location>
        <location evidence="5">Chloroplast membrane</location>
    </subcellularLocation>
</comment>
<feature type="domain" description="Diacylglycerol glucosyltransferase N-terminal" evidence="9">
    <location>
        <begin position="88"/>
        <end position="272"/>
    </location>
</feature>
<name>A0A1Z5JCZ9_FISSO</name>
<dbReference type="GO" id="GO:0046509">
    <property type="term" value="F:1,2-diacylglycerol 3-beta-galactosyltransferase activity"/>
    <property type="evidence" value="ECO:0007669"/>
    <property type="project" value="UniProtKB-EC"/>
</dbReference>
<keyword evidence="4 10" id="KW-0808">Transferase</keyword>
<keyword evidence="11" id="KW-1185">Reference proteome</keyword>
<protein>
    <recommendedName>
        <fullName evidence="2">monogalactosyldiacylglycerol synthase</fullName>
        <ecNumber evidence="2">2.4.1.46</ecNumber>
    </recommendedName>
</protein>
<evidence type="ECO:0000259" key="8">
    <source>
        <dbReference type="Pfam" id="PF04101"/>
    </source>
</evidence>
<evidence type="ECO:0000313" key="11">
    <source>
        <dbReference type="Proteomes" id="UP000198406"/>
    </source>
</evidence>
<feature type="domain" description="Glycosyl transferase family 28 C-terminal" evidence="8">
    <location>
        <begin position="312"/>
        <end position="458"/>
    </location>
</feature>
<proteinExistence type="inferred from homology"/>
<evidence type="ECO:0000256" key="2">
    <source>
        <dbReference type="ARBA" id="ARBA00012615"/>
    </source>
</evidence>
<dbReference type="GO" id="GO:0031969">
    <property type="term" value="C:chloroplast membrane"/>
    <property type="evidence" value="ECO:0007669"/>
    <property type="project" value="UniProtKB-SubCell"/>
</dbReference>
<dbReference type="GO" id="GO:0009247">
    <property type="term" value="P:glycolipid biosynthetic process"/>
    <property type="evidence" value="ECO:0007669"/>
    <property type="project" value="InterPro"/>
</dbReference>
<keyword evidence="7" id="KW-0732">Signal</keyword>
<reference evidence="10 11" key="1">
    <citation type="journal article" date="2015" name="Plant Cell">
        <title>Oil accumulation by the oleaginous diatom Fistulifera solaris as revealed by the genome and transcriptome.</title>
        <authorList>
            <person name="Tanaka T."/>
            <person name="Maeda Y."/>
            <person name="Veluchamy A."/>
            <person name="Tanaka M."/>
            <person name="Abida H."/>
            <person name="Marechal E."/>
            <person name="Bowler C."/>
            <person name="Muto M."/>
            <person name="Sunaga Y."/>
            <person name="Tanaka M."/>
            <person name="Yoshino T."/>
            <person name="Taniguchi T."/>
            <person name="Fukuda Y."/>
            <person name="Nemoto M."/>
            <person name="Matsumoto M."/>
            <person name="Wong P.S."/>
            <person name="Aburatani S."/>
            <person name="Fujibuchi W."/>
        </authorList>
    </citation>
    <scope>NUCLEOTIDE SEQUENCE [LARGE SCALE GENOMIC DNA]</scope>
    <source>
        <strain evidence="10 11">JPCC DA0580</strain>
    </source>
</reference>
<evidence type="ECO:0000256" key="6">
    <source>
        <dbReference type="SAM" id="MobiDB-lite"/>
    </source>
</evidence>
<comment type="similarity">
    <text evidence="1">Belongs to the glycosyltransferase 28 family.</text>
</comment>
<evidence type="ECO:0000259" key="9">
    <source>
        <dbReference type="Pfam" id="PF06925"/>
    </source>
</evidence>
<dbReference type="Proteomes" id="UP000198406">
    <property type="component" value="Unassembled WGS sequence"/>
</dbReference>
<feature type="region of interest" description="Disordered" evidence="6">
    <location>
        <begin position="277"/>
        <end position="302"/>
    </location>
</feature>
<dbReference type="EMBL" id="BDSP01000045">
    <property type="protein sequence ID" value="GAX11826.1"/>
    <property type="molecule type" value="Genomic_DNA"/>
</dbReference>
<evidence type="ECO:0000313" key="10">
    <source>
        <dbReference type="EMBL" id="GAX11826.1"/>
    </source>
</evidence>
<dbReference type="Pfam" id="PF04101">
    <property type="entry name" value="Glyco_tran_28_C"/>
    <property type="match status" value="1"/>
</dbReference>
<dbReference type="EC" id="2.4.1.46" evidence="2"/>
<dbReference type="Gene3D" id="3.40.50.2000">
    <property type="entry name" value="Glycogen Phosphorylase B"/>
    <property type="match status" value="1"/>
</dbReference>
<dbReference type="OrthoDB" id="200404at2759"/>
<sequence length="500" mass="55102">MCPRLSQRFPQFALLWLLVLQGTSAWVSNTAQRHHHLRQLLPLSVKKTRVLDDAITSSSSSTTTTTTTTTTQPKATIQILMSDTGGGHRASANALRDAWNTLYPNQIECDIVDIYTEYGPVWPYNDYVRMYKLMAQYPWTWDLFFRFGSTPFGLWLNAFLLETICFQSFVTCLQQPDFITTKKRADMVVSVHPLCQDIALKILAYLDTNGATRDPQYRTTPFCTVVTDLGGAHPTWFHPQVDQCFVPSDALRQLALQRNLQPSQIVQHGLPIRQGFWNSPLSSTEQPSSTTTTSNTKAPRHTALGLHPELPTVLLVGGGDGMGGLVEMALSLQQELQDAQLVVICGNNRAAQETLQQHSAANNMVVRGFVSNMDEYMRAADVLVTKAGPGTIAEACICGLPCMLFAYLPGQEEGNIPFVEQGGFGAYCSDPKEIATTVRSWIADPQQLAVMQENAFKAARPQATLDIARDLAEIVFRHNEKKVDGGTGKGESSGVVEASL</sequence>
<accession>A0A1Z5JCZ9</accession>
<dbReference type="InterPro" id="IPR007235">
    <property type="entry name" value="Glyco_trans_28_C"/>
</dbReference>
<feature type="compositionally biased region" description="Low complexity" evidence="6">
    <location>
        <begin position="278"/>
        <end position="296"/>
    </location>
</feature>
<dbReference type="Pfam" id="PF06925">
    <property type="entry name" value="MGDG_synth"/>
    <property type="match status" value="1"/>
</dbReference>
<dbReference type="InterPro" id="IPR009695">
    <property type="entry name" value="Diacylglyc_glucosyltr_N"/>
</dbReference>
<dbReference type="PANTHER" id="PTHR43025:SF3">
    <property type="entry name" value="MONOGALACTOSYLDIACYLGLYCEROL SYNTHASE 1, CHLOROPLASTIC"/>
    <property type="match status" value="1"/>
</dbReference>